<comment type="caution">
    <text evidence="1">The sequence shown here is derived from an EMBL/GenBank/DDBJ whole genome shotgun (WGS) entry which is preliminary data.</text>
</comment>
<dbReference type="AlphaFoldDB" id="A0AAW1P1G5"/>
<keyword evidence="2" id="KW-1185">Reference proteome</keyword>
<gene>
    <name evidence="1" type="ORF">WJX73_000866</name>
</gene>
<dbReference type="EMBL" id="JALJOQ010000068">
    <property type="protein sequence ID" value="KAK9802721.1"/>
    <property type="molecule type" value="Genomic_DNA"/>
</dbReference>
<sequence length="135" mass="14683">MLEDVVPHLVSISYVLQHTEPEDLEEMARTAIQPDGSVSHPGRAASLEAEIAASKFGPFTAPFLNCPKLAGILPGPSYVQYLPRFGMSLFNRLMSSLMRTHGLTVEDVLLRARGNLDELAKVLGCGVDKLVTFSD</sequence>
<reference evidence="1 2" key="1">
    <citation type="journal article" date="2024" name="Nat. Commun.">
        <title>Phylogenomics reveals the evolutionary origins of lichenization in chlorophyte algae.</title>
        <authorList>
            <person name="Puginier C."/>
            <person name="Libourel C."/>
            <person name="Otte J."/>
            <person name="Skaloud P."/>
            <person name="Haon M."/>
            <person name="Grisel S."/>
            <person name="Petersen M."/>
            <person name="Berrin J.G."/>
            <person name="Delaux P.M."/>
            <person name="Dal Grande F."/>
            <person name="Keller J."/>
        </authorList>
    </citation>
    <scope>NUCLEOTIDE SEQUENCE [LARGE SCALE GENOMIC DNA]</scope>
    <source>
        <strain evidence="1 2">SAG 2036</strain>
    </source>
</reference>
<dbReference type="Proteomes" id="UP001465755">
    <property type="component" value="Unassembled WGS sequence"/>
</dbReference>
<proteinExistence type="predicted"/>
<organism evidence="1 2">
    <name type="scientific">Symbiochloris irregularis</name>
    <dbReference type="NCBI Taxonomy" id="706552"/>
    <lineage>
        <taxon>Eukaryota</taxon>
        <taxon>Viridiplantae</taxon>
        <taxon>Chlorophyta</taxon>
        <taxon>core chlorophytes</taxon>
        <taxon>Trebouxiophyceae</taxon>
        <taxon>Trebouxiales</taxon>
        <taxon>Trebouxiaceae</taxon>
        <taxon>Symbiochloris</taxon>
    </lineage>
</organism>
<accession>A0AAW1P1G5</accession>
<name>A0AAW1P1G5_9CHLO</name>
<evidence type="ECO:0000313" key="2">
    <source>
        <dbReference type="Proteomes" id="UP001465755"/>
    </source>
</evidence>
<evidence type="ECO:0000313" key="1">
    <source>
        <dbReference type="EMBL" id="KAK9802721.1"/>
    </source>
</evidence>
<protein>
    <submittedName>
        <fullName evidence="1">Uncharacterized protein</fullName>
    </submittedName>
</protein>